<dbReference type="AlphaFoldDB" id="A0AAV5MFN7"/>
<organism evidence="3 4">
    <name type="scientific">Rubroshorea leprosula</name>
    <dbReference type="NCBI Taxonomy" id="152421"/>
    <lineage>
        <taxon>Eukaryota</taxon>
        <taxon>Viridiplantae</taxon>
        <taxon>Streptophyta</taxon>
        <taxon>Embryophyta</taxon>
        <taxon>Tracheophyta</taxon>
        <taxon>Spermatophyta</taxon>
        <taxon>Magnoliopsida</taxon>
        <taxon>eudicotyledons</taxon>
        <taxon>Gunneridae</taxon>
        <taxon>Pentapetalae</taxon>
        <taxon>rosids</taxon>
        <taxon>malvids</taxon>
        <taxon>Malvales</taxon>
        <taxon>Dipterocarpaceae</taxon>
        <taxon>Rubroshorea</taxon>
    </lineage>
</organism>
<evidence type="ECO:0000256" key="1">
    <source>
        <dbReference type="SAM" id="Coils"/>
    </source>
</evidence>
<dbReference type="Proteomes" id="UP001054252">
    <property type="component" value="Unassembled WGS sequence"/>
</dbReference>
<comment type="caution">
    <text evidence="3">The sequence shown here is derived from an EMBL/GenBank/DDBJ whole genome shotgun (WGS) entry which is preliminary data.</text>
</comment>
<name>A0AAV5MFN7_9ROSI</name>
<dbReference type="EMBL" id="BPVZ01000253">
    <property type="protein sequence ID" value="GKV48345.1"/>
    <property type="molecule type" value="Genomic_DNA"/>
</dbReference>
<feature type="coiled-coil region" evidence="1">
    <location>
        <begin position="56"/>
        <end position="112"/>
    </location>
</feature>
<reference evidence="3 4" key="1">
    <citation type="journal article" date="2021" name="Commun. Biol.">
        <title>The genome of Shorea leprosula (Dipterocarpaceae) highlights the ecological relevance of drought in aseasonal tropical rainforests.</title>
        <authorList>
            <person name="Ng K.K.S."/>
            <person name="Kobayashi M.J."/>
            <person name="Fawcett J.A."/>
            <person name="Hatakeyama M."/>
            <person name="Paape T."/>
            <person name="Ng C.H."/>
            <person name="Ang C.C."/>
            <person name="Tnah L.H."/>
            <person name="Lee C.T."/>
            <person name="Nishiyama T."/>
            <person name="Sese J."/>
            <person name="O'Brien M.J."/>
            <person name="Copetti D."/>
            <person name="Mohd Noor M.I."/>
            <person name="Ong R.C."/>
            <person name="Putra M."/>
            <person name="Sireger I.Z."/>
            <person name="Indrioko S."/>
            <person name="Kosugi Y."/>
            <person name="Izuno A."/>
            <person name="Isagi Y."/>
            <person name="Lee S.L."/>
            <person name="Shimizu K.K."/>
        </authorList>
    </citation>
    <scope>NUCLEOTIDE SEQUENCE [LARGE SCALE GENOMIC DNA]</scope>
    <source>
        <strain evidence="3">214</strain>
    </source>
</reference>
<proteinExistence type="predicted"/>
<gene>
    <name evidence="3" type="ORF">SLEP1_g55167</name>
</gene>
<evidence type="ECO:0000256" key="2">
    <source>
        <dbReference type="SAM" id="MobiDB-lite"/>
    </source>
</evidence>
<protein>
    <submittedName>
        <fullName evidence="3">Uncharacterized protein</fullName>
    </submittedName>
</protein>
<evidence type="ECO:0000313" key="4">
    <source>
        <dbReference type="Proteomes" id="UP001054252"/>
    </source>
</evidence>
<evidence type="ECO:0000313" key="3">
    <source>
        <dbReference type="EMBL" id="GKV48345.1"/>
    </source>
</evidence>
<keyword evidence="1" id="KW-0175">Coiled coil</keyword>
<feature type="region of interest" description="Disordered" evidence="2">
    <location>
        <begin position="1"/>
        <end position="33"/>
    </location>
</feature>
<sequence>MDSLEKKNSKGKRVNLELECPPLSKKNKSHKDGFSVQTKRPCVKDLVAAWNSLSNLDKEAQNNEELMKEKLALMQTRQFYQSEKIGGLEVEVRSLEGQLGEVLATIDQLKREGGKVLYLVNGIYFEAMKVERTIPPNQHDAASNFVERLSRRIRDYCEHELETIEYWRNKEK</sequence>
<accession>A0AAV5MFN7</accession>
<keyword evidence="4" id="KW-1185">Reference proteome</keyword>